<dbReference type="AlphaFoldDB" id="A0A1Z3HKL0"/>
<accession>A0A1Z3HKL0</accession>
<evidence type="ECO:0000256" key="1">
    <source>
        <dbReference type="SAM" id="Phobius"/>
    </source>
</evidence>
<dbReference type="KEGG" id="hhg:XM38_017870"/>
<evidence type="ECO:0000313" key="3">
    <source>
        <dbReference type="Proteomes" id="UP000191901"/>
    </source>
</evidence>
<gene>
    <name evidence="2" type="ORF">XM38_017870</name>
</gene>
<keyword evidence="1" id="KW-0812">Transmembrane</keyword>
<reference evidence="2 3" key="1">
    <citation type="journal article" date="2016" name="Biochim. Biophys. Acta">
        <title>Characterization of red-shifted phycobilisomes isolated from the chlorophyll f-containing cyanobacterium Halomicronema hongdechloris.</title>
        <authorList>
            <person name="Li Y."/>
            <person name="Lin Y."/>
            <person name="Garvey C.J."/>
            <person name="Birch D."/>
            <person name="Corkery R.W."/>
            <person name="Loughlin P.C."/>
            <person name="Scheer H."/>
            <person name="Willows R.D."/>
            <person name="Chen M."/>
        </authorList>
    </citation>
    <scope>NUCLEOTIDE SEQUENCE [LARGE SCALE GENOMIC DNA]</scope>
    <source>
        <strain evidence="2 3">C2206</strain>
    </source>
</reference>
<keyword evidence="1" id="KW-1133">Transmembrane helix</keyword>
<feature type="transmembrane region" description="Helical" evidence="1">
    <location>
        <begin position="12"/>
        <end position="29"/>
    </location>
</feature>
<keyword evidence="3" id="KW-1185">Reference proteome</keyword>
<sequence length="30" mass="3412">MKFERQLATEVFQGSTLITMLFLLLVLLVG</sequence>
<evidence type="ECO:0000313" key="2">
    <source>
        <dbReference type="EMBL" id="ASC70840.1"/>
    </source>
</evidence>
<organism evidence="2 3">
    <name type="scientific">Halomicronema hongdechloris C2206</name>
    <dbReference type="NCBI Taxonomy" id="1641165"/>
    <lineage>
        <taxon>Bacteria</taxon>
        <taxon>Bacillati</taxon>
        <taxon>Cyanobacteriota</taxon>
        <taxon>Cyanophyceae</taxon>
        <taxon>Nodosilineales</taxon>
        <taxon>Nodosilineaceae</taxon>
        <taxon>Halomicronema</taxon>
    </lineage>
</organism>
<dbReference type="EMBL" id="CP021983">
    <property type="protein sequence ID" value="ASC70840.1"/>
    <property type="molecule type" value="Genomic_DNA"/>
</dbReference>
<name>A0A1Z3HKL0_9CYAN</name>
<dbReference type="Proteomes" id="UP000191901">
    <property type="component" value="Chromosome"/>
</dbReference>
<protein>
    <submittedName>
        <fullName evidence="2">Uncharacterized protein</fullName>
    </submittedName>
</protein>
<proteinExistence type="predicted"/>
<keyword evidence="1" id="KW-0472">Membrane</keyword>